<dbReference type="EMBL" id="CP053708">
    <property type="protein sequence ID" value="QKE91143.1"/>
    <property type="molecule type" value="Genomic_DNA"/>
</dbReference>
<name>A0A6M8HRN3_9PROT</name>
<evidence type="ECO:0000313" key="2">
    <source>
        <dbReference type="Proteomes" id="UP000500767"/>
    </source>
</evidence>
<gene>
    <name evidence="1" type="ORF">HN018_14785</name>
</gene>
<organism evidence="1 2">
    <name type="scientific">Lichenicola cladoniae</name>
    <dbReference type="NCBI Taxonomy" id="1484109"/>
    <lineage>
        <taxon>Bacteria</taxon>
        <taxon>Pseudomonadati</taxon>
        <taxon>Pseudomonadota</taxon>
        <taxon>Alphaproteobacteria</taxon>
        <taxon>Acetobacterales</taxon>
        <taxon>Acetobacteraceae</taxon>
        <taxon>Lichenicola</taxon>
    </lineage>
</organism>
<sequence length="49" mass="5463">MNVHEKHGRLIIEPIQQAEYSPAASIDAITDQNRHDTIDVGAHVGQEAW</sequence>
<accession>A0A6M8HRN3</accession>
<protein>
    <submittedName>
        <fullName evidence="1">Transcriptional regulator</fullName>
    </submittedName>
</protein>
<proteinExistence type="predicted"/>
<dbReference type="KEGG" id="lck:HN018_14785"/>
<dbReference type="AlphaFoldDB" id="A0A6M8HRN3"/>
<dbReference type="Proteomes" id="UP000500767">
    <property type="component" value="Chromosome"/>
</dbReference>
<keyword evidence="2" id="KW-1185">Reference proteome</keyword>
<reference evidence="1 2" key="1">
    <citation type="journal article" date="2014" name="World J. Microbiol. Biotechnol.">
        <title>Biodiversity and physiological characteristics of Antarctic and Arctic lichens-associated bacteria.</title>
        <authorList>
            <person name="Lee Y.M."/>
            <person name="Kim E.H."/>
            <person name="Lee H.K."/>
            <person name="Hong S.G."/>
        </authorList>
    </citation>
    <scope>NUCLEOTIDE SEQUENCE [LARGE SCALE GENOMIC DNA]</scope>
    <source>
        <strain evidence="1 2">PAMC 26569</strain>
    </source>
</reference>
<evidence type="ECO:0000313" key="1">
    <source>
        <dbReference type="EMBL" id="QKE91143.1"/>
    </source>
</evidence>
<dbReference type="RefSeq" id="WP_171833335.1">
    <property type="nucleotide sequence ID" value="NZ_CP053708.1"/>
</dbReference>
<dbReference type="Gene3D" id="2.10.260.10">
    <property type="match status" value="1"/>
</dbReference>